<evidence type="ECO:0000313" key="2">
    <source>
        <dbReference type="EMBL" id="AWW43567.1"/>
    </source>
</evidence>
<gene>
    <name evidence="2" type="ORF">DN051_44495</name>
</gene>
<dbReference type="Proteomes" id="UP000249616">
    <property type="component" value="Plasmid unnamed1"/>
</dbReference>
<name>A0A2Z4JF33_9ACTN</name>
<protein>
    <submittedName>
        <fullName evidence="2">ATP-binding protein</fullName>
    </submittedName>
</protein>
<evidence type="ECO:0000259" key="1">
    <source>
        <dbReference type="Pfam" id="PF13401"/>
    </source>
</evidence>
<organism evidence="2 3">
    <name type="scientific">Streptomyces cadmiisoli</name>
    <dbReference type="NCBI Taxonomy" id="2184053"/>
    <lineage>
        <taxon>Bacteria</taxon>
        <taxon>Bacillati</taxon>
        <taxon>Actinomycetota</taxon>
        <taxon>Actinomycetes</taxon>
        <taxon>Kitasatosporales</taxon>
        <taxon>Streptomycetaceae</taxon>
        <taxon>Streptomyces</taxon>
        <taxon>Streptomyces aurantiacus group</taxon>
    </lineage>
</organism>
<accession>A0A2Z4JF33</accession>
<dbReference type="GeneID" id="32595698"/>
<dbReference type="InterPro" id="IPR052026">
    <property type="entry name" value="ExeA_AAA_ATPase_DNA-bind"/>
</dbReference>
<evidence type="ECO:0000313" key="3">
    <source>
        <dbReference type="Proteomes" id="UP000249616"/>
    </source>
</evidence>
<keyword evidence="2" id="KW-0547">Nucleotide-binding</keyword>
<dbReference type="Gene3D" id="3.40.50.300">
    <property type="entry name" value="P-loop containing nucleotide triphosphate hydrolases"/>
    <property type="match status" value="1"/>
</dbReference>
<dbReference type="EMBL" id="CP030074">
    <property type="protein sequence ID" value="AWW43567.1"/>
    <property type="molecule type" value="Genomic_DNA"/>
</dbReference>
<geneLocation type="plasmid" evidence="2 3">
    <name>unnamed1</name>
</geneLocation>
<dbReference type="AlphaFoldDB" id="A0A2Z4JF33"/>
<dbReference type="PANTHER" id="PTHR35894">
    <property type="entry name" value="GENERAL SECRETION PATHWAY PROTEIN A-RELATED"/>
    <property type="match status" value="1"/>
</dbReference>
<dbReference type="InterPro" id="IPR049945">
    <property type="entry name" value="AAA_22"/>
</dbReference>
<dbReference type="SUPFAM" id="SSF52540">
    <property type="entry name" value="P-loop containing nucleoside triphosphate hydrolases"/>
    <property type="match status" value="1"/>
</dbReference>
<keyword evidence="3" id="KW-1185">Reference proteome</keyword>
<sequence>MNHTIDTTTPANDHYLGLAGASILPTTASRLTQRHLTTVIKAQALLCIHGDVGLGKTFAINTSLRDLAPDNTLWLECRKGAPLGTLRPALYRALALPGEPPAKGDAFDQLLVQAFAEQHRVLVCDEAQGLTKTSLEYLQTLWENRRTQLTVILAGGDNCLQRIRSCSGLFSRIPIYQQYQPLTPDEVLALMPTYHALWQNVAADDLMWINDAACHGNFRNWAKITFHIQDILEQHAETAWFSRDTVRMVLTFLDSSIRS</sequence>
<dbReference type="InterPro" id="IPR027417">
    <property type="entry name" value="P-loop_NTPase"/>
</dbReference>
<reference evidence="3" key="1">
    <citation type="submission" date="2018-06" db="EMBL/GenBank/DDBJ databases">
        <authorList>
            <person name="Li K."/>
        </authorList>
    </citation>
    <scope>NUCLEOTIDE SEQUENCE [LARGE SCALE GENOMIC DNA]</scope>
    <source>
        <strain evidence="3">ZFG47</strain>
        <plasmid evidence="3">unnamed1</plasmid>
    </source>
</reference>
<feature type="domain" description="ORC1/DEAH AAA+ ATPase" evidence="1">
    <location>
        <begin position="42"/>
        <end position="162"/>
    </location>
</feature>
<dbReference type="RefSeq" id="WP_053756996.1">
    <property type="nucleotide sequence ID" value="NZ_CP030074.1"/>
</dbReference>
<dbReference type="GO" id="GO:0005524">
    <property type="term" value="F:ATP binding"/>
    <property type="evidence" value="ECO:0007669"/>
    <property type="project" value="UniProtKB-KW"/>
</dbReference>
<proteinExistence type="predicted"/>
<keyword evidence="2" id="KW-0067">ATP-binding</keyword>
<dbReference type="KEGG" id="scad:DN051_44495"/>
<keyword evidence="2" id="KW-0614">Plasmid</keyword>
<dbReference type="GO" id="GO:0016887">
    <property type="term" value="F:ATP hydrolysis activity"/>
    <property type="evidence" value="ECO:0007669"/>
    <property type="project" value="InterPro"/>
</dbReference>
<dbReference type="PANTHER" id="PTHR35894:SF5">
    <property type="entry name" value="MU-LIKE PROPHAGE FLUMU DNA TRANSPOSITION PROTEIN B"/>
    <property type="match status" value="1"/>
</dbReference>
<dbReference type="Pfam" id="PF13401">
    <property type="entry name" value="AAA_22"/>
    <property type="match status" value="1"/>
</dbReference>